<dbReference type="PANTHER" id="PTHR23150">
    <property type="entry name" value="SULFATASE MODIFYING FACTOR 1, 2"/>
    <property type="match status" value="1"/>
</dbReference>
<dbReference type="InterPro" id="IPR005532">
    <property type="entry name" value="SUMF_dom"/>
</dbReference>
<dbReference type="EC" id="1.8.-.-" evidence="3"/>
<feature type="compositionally biased region" description="Basic residues" evidence="1">
    <location>
        <begin position="97"/>
        <end position="107"/>
    </location>
</feature>
<dbReference type="InterPro" id="IPR051043">
    <property type="entry name" value="Sulfatase_Mod_Factor_Kinase"/>
</dbReference>
<accession>A0A080MDI0</accession>
<keyword evidence="4" id="KW-1185">Reference proteome</keyword>
<dbReference type="SUPFAM" id="SSF56436">
    <property type="entry name" value="C-type lectin-like"/>
    <property type="match status" value="1"/>
</dbReference>
<dbReference type="InterPro" id="IPR042095">
    <property type="entry name" value="SUMF_sf"/>
</dbReference>
<feature type="domain" description="Sulfatase-modifying factor enzyme-like" evidence="2">
    <location>
        <begin position="202"/>
        <end position="264"/>
    </location>
</feature>
<protein>
    <submittedName>
        <fullName evidence="3">Iron(II)-dependent oxidoreductase EgtB</fullName>
        <ecNumber evidence="3">1.8.-.-</ecNumber>
    </submittedName>
</protein>
<feature type="compositionally biased region" description="Basic residues" evidence="1">
    <location>
        <begin position="121"/>
        <end position="135"/>
    </location>
</feature>
<evidence type="ECO:0000313" key="3">
    <source>
        <dbReference type="EMBL" id="KFB78515.1"/>
    </source>
</evidence>
<evidence type="ECO:0000259" key="2">
    <source>
        <dbReference type="Pfam" id="PF03781"/>
    </source>
</evidence>
<feature type="region of interest" description="Disordered" evidence="1">
    <location>
        <begin position="165"/>
        <end position="185"/>
    </location>
</feature>
<feature type="region of interest" description="Disordered" evidence="1">
    <location>
        <begin position="80"/>
        <end position="145"/>
    </location>
</feature>
<feature type="compositionally biased region" description="Basic and acidic residues" evidence="1">
    <location>
        <begin position="81"/>
        <end position="94"/>
    </location>
</feature>
<dbReference type="Proteomes" id="UP000021315">
    <property type="component" value="Unassembled WGS sequence"/>
</dbReference>
<evidence type="ECO:0000256" key="1">
    <source>
        <dbReference type="SAM" id="MobiDB-lite"/>
    </source>
</evidence>
<evidence type="ECO:0000313" key="4">
    <source>
        <dbReference type="Proteomes" id="UP000021315"/>
    </source>
</evidence>
<sequence length="273" mass="30139">MAPTRCSPASSASRWRAWLTRCRNDALALLALHALTSAEDLLYAGVALPALEVQWDEVFFVHQLLQEYFAARACRPATARAHGERVARRRDAVRPGRSARRSRRCRRTAGSAADRLGGNVRPRRCAGRRQRRLRPRAAGAQRAARRALRGAARSVDLAGAARHAAADAVRAQPRRQRRPARSLGEPRFERCKGAYGDYLLPLVTIPAGTYPIGSDEGIDPDEAPAHTLAVGEFAIARFPLTNAEWRMFLEAGGYDDERWWQSAGAVAREAPTE</sequence>
<dbReference type="Pfam" id="PF03781">
    <property type="entry name" value="FGE-sulfatase"/>
    <property type="match status" value="1"/>
</dbReference>
<dbReference type="AlphaFoldDB" id="A0A080MDI0"/>
<dbReference type="InterPro" id="IPR016187">
    <property type="entry name" value="CTDL_fold"/>
</dbReference>
<proteinExistence type="predicted"/>
<dbReference type="PANTHER" id="PTHR23150:SF19">
    <property type="entry name" value="FORMYLGLYCINE-GENERATING ENZYME"/>
    <property type="match status" value="1"/>
</dbReference>
<dbReference type="GO" id="GO:0120147">
    <property type="term" value="F:formylglycine-generating oxidase activity"/>
    <property type="evidence" value="ECO:0007669"/>
    <property type="project" value="TreeGrafter"/>
</dbReference>
<keyword evidence="3" id="KW-0560">Oxidoreductase</keyword>
<dbReference type="STRING" id="1453999.AW06_000128"/>
<dbReference type="Gene3D" id="3.90.1580.10">
    <property type="entry name" value="paralog of FGE (formylglycine-generating enzyme)"/>
    <property type="match status" value="1"/>
</dbReference>
<gene>
    <name evidence="3" type="primary">egtB_1</name>
    <name evidence="3" type="ORF">AW06_000128</name>
</gene>
<dbReference type="EMBL" id="JDST02000003">
    <property type="protein sequence ID" value="KFB78515.1"/>
    <property type="molecule type" value="Genomic_DNA"/>
</dbReference>
<organism evidence="3 4">
    <name type="scientific">Candidatus Accumulibacter cognatus</name>
    <dbReference type="NCBI Taxonomy" id="2954383"/>
    <lineage>
        <taxon>Bacteria</taxon>
        <taxon>Pseudomonadati</taxon>
        <taxon>Pseudomonadota</taxon>
        <taxon>Betaproteobacteria</taxon>
        <taxon>Candidatus Accumulibacter</taxon>
    </lineage>
</organism>
<comment type="caution">
    <text evidence="3">The sequence shown here is derived from an EMBL/GenBank/DDBJ whole genome shotgun (WGS) entry which is preliminary data.</text>
</comment>
<reference evidence="3" key="1">
    <citation type="submission" date="2014-02" db="EMBL/GenBank/DDBJ databases">
        <title>Expanding our view of genomic diversity in Candidatus Accumulibacter clades.</title>
        <authorList>
            <person name="Skennerton C.T."/>
            <person name="Barr J.J."/>
            <person name="Slater F.R."/>
            <person name="Bond P.L."/>
            <person name="Tyson G.W."/>
        </authorList>
    </citation>
    <scope>NUCLEOTIDE SEQUENCE [LARGE SCALE GENOMIC DNA]</scope>
</reference>
<name>A0A080MDI0_9PROT</name>